<dbReference type="EMBL" id="VSRR010003047">
    <property type="protein sequence ID" value="MPC34400.1"/>
    <property type="molecule type" value="Genomic_DNA"/>
</dbReference>
<reference evidence="1 2" key="1">
    <citation type="submission" date="2019-05" db="EMBL/GenBank/DDBJ databases">
        <title>Another draft genome of Portunus trituberculatus and its Hox gene families provides insights of decapod evolution.</title>
        <authorList>
            <person name="Jeong J.-H."/>
            <person name="Song I."/>
            <person name="Kim S."/>
            <person name="Choi T."/>
            <person name="Kim D."/>
            <person name="Ryu S."/>
            <person name="Kim W."/>
        </authorList>
    </citation>
    <scope>NUCLEOTIDE SEQUENCE [LARGE SCALE GENOMIC DNA]</scope>
    <source>
        <tissue evidence="1">Muscle</tissue>
    </source>
</reference>
<evidence type="ECO:0000313" key="2">
    <source>
        <dbReference type="Proteomes" id="UP000324222"/>
    </source>
</evidence>
<keyword evidence="2" id="KW-1185">Reference proteome</keyword>
<protein>
    <submittedName>
        <fullName evidence="1">Uncharacterized protein</fullName>
    </submittedName>
</protein>
<dbReference type="AlphaFoldDB" id="A0A5B7EIS3"/>
<gene>
    <name evidence="1" type="ORF">E2C01_027787</name>
</gene>
<comment type="caution">
    <text evidence="1">The sequence shown here is derived from an EMBL/GenBank/DDBJ whole genome shotgun (WGS) entry which is preliminary data.</text>
</comment>
<evidence type="ECO:0000313" key="1">
    <source>
        <dbReference type="EMBL" id="MPC34400.1"/>
    </source>
</evidence>
<sequence length="100" mass="10666">MPYTHAFHGNLWAKGDTFWGASYLKVHPLGNRSPELGSPTYTRTVDRSVGWASSLGAMVMAGSRGSNEEAAARLPRAPVTSLLANMVQKVAGRLLVPASI</sequence>
<name>A0A5B7EIS3_PORTR</name>
<organism evidence="1 2">
    <name type="scientific">Portunus trituberculatus</name>
    <name type="common">Swimming crab</name>
    <name type="synonym">Neptunus trituberculatus</name>
    <dbReference type="NCBI Taxonomy" id="210409"/>
    <lineage>
        <taxon>Eukaryota</taxon>
        <taxon>Metazoa</taxon>
        <taxon>Ecdysozoa</taxon>
        <taxon>Arthropoda</taxon>
        <taxon>Crustacea</taxon>
        <taxon>Multicrustacea</taxon>
        <taxon>Malacostraca</taxon>
        <taxon>Eumalacostraca</taxon>
        <taxon>Eucarida</taxon>
        <taxon>Decapoda</taxon>
        <taxon>Pleocyemata</taxon>
        <taxon>Brachyura</taxon>
        <taxon>Eubrachyura</taxon>
        <taxon>Portunoidea</taxon>
        <taxon>Portunidae</taxon>
        <taxon>Portuninae</taxon>
        <taxon>Portunus</taxon>
    </lineage>
</organism>
<proteinExistence type="predicted"/>
<dbReference type="Proteomes" id="UP000324222">
    <property type="component" value="Unassembled WGS sequence"/>
</dbReference>
<accession>A0A5B7EIS3</accession>